<organism evidence="7 8">
    <name type="scientific">Actinopolymorpha pittospori</name>
    <dbReference type="NCBI Taxonomy" id="648752"/>
    <lineage>
        <taxon>Bacteria</taxon>
        <taxon>Bacillati</taxon>
        <taxon>Actinomycetota</taxon>
        <taxon>Actinomycetes</taxon>
        <taxon>Propionibacteriales</taxon>
        <taxon>Actinopolymorphaceae</taxon>
        <taxon>Actinopolymorpha</taxon>
    </lineage>
</organism>
<sequence length="458" mass="49148">MGCTVGGTPVPGTGIPPQGPPKLPLGAPTPPRRSRLARRLAAFENMEQPAYAAIPYFLLVFSIIATLLQTGGSVPLPVLGFTLLTAAWIFFLVTIRPHRVRRPVWGLVYYAGLILLTGILVVIAPWFGIFAWLGYLHGLMFLTGRWRFAGVVATAVVNAMSQVGGGVPRFDGTYLAGFAALFVVNLGLAGTLSYFALAAERQNEERVTTITELAETNRKLQEAMAENAGLHAQLLAQAREAGILDERQRMAREIHDTLAQGLTGIITQLQAAQQAGYEGVGWQRHIDNATHLARESLSEARRSVQAIRPEALETARLPEALAEVAERWSGRNSVVAEVTTTGTPRPLHPEVEMALLRTAQEALANVAKHAQASRVGLTLSYMEDVVTLDVRDDGVGFVPDRSNQTGPVGPNGADGHFGLTTMRQRVQRLAGHFEIESEPGGGTALSAVVPAIAARGAE</sequence>
<accession>A0A927R720</accession>
<dbReference type="Gene3D" id="3.30.565.10">
    <property type="entry name" value="Histidine kinase-like ATPase, C-terminal domain"/>
    <property type="match status" value="1"/>
</dbReference>
<protein>
    <submittedName>
        <fullName evidence="7">Signal transduction histidine kinase</fullName>
    </submittedName>
</protein>
<keyword evidence="5" id="KW-0812">Transmembrane</keyword>
<dbReference type="Pfam" id="PF07730">
    <property type="entry name" value="HisKA_3"/>
    <property type="match status" value="1"/>
</dbReference>
<gene>
    <name evidence="7" type="ORF">HEB94_001920</name>
</gene>
<evidence type="ECO:0000256" key="2">
    <source>
        <dbReference type="ARBA" id="ARBA00022777"/>
    </source>
</evidence>
<keyword evidence="8" id="KW-1185">Reference proteome</keyword>
<evidence type="ECO:0000313" key="7">
    <source>
        <dbReference type="EMBL" id="MBE1605072.1"/>
    </source>
</evidence>
<dbReference type="PANTHER" id="PTHR24421:SF62">
    <property type="entry name" value="SENSORY TRANSDUCTION HISTIDINE KINASE"/>
    <property type="match status" value="1"/>
</dbReference>
<dbReference type="Pfam" id="PF02518">
    <property type="entry name" value="HATPase_c"/>
    <property type="match status" value="1"/>
</dbReference>
<dbReference type="AlphaFoldDB" id="A0A927R720"/>
<feature type="compositionally biased region" description="Pro residues" evidence="4">
    <location>
        <begin position="17"/>
        <end position="30"/>
    </location>
</feature>
<evidence type="ECO:0000256" key="3">
    <source>
        <dbReference type="ARBA" id="ARBA00023012"/>
    </source>
</evidence>
<dbReference type="InterPro" id="IPR005467">
    <property type="entry name" value="His_kinase_dom"/>
</dbReference>
<dbReference type="Gene3D" id="1.20.5.1930">
    <property type="match status" value="1"/>
</dbReference>
<dbReference type="Proteomes" id="UP000638648">
    <property type="component" value="Unassembled WGS sequence"/>
</dbReference>
<evidence type="ECO:0000259" key="6">
    <source>
        <dbReference type="PROSITE" id="PS50109"/>
    </source>
</evidence>
<evidence type="ECO:0000256" key="4">
    <source>
        <dbReference type="SAM" id="MobiDB-lite"/>
    </source>
</evidence>
<comment type="caution">
    <text evidence="7">The sequence shown here is derived from an EMBL/GenBank/DDBJ whole genome shotgun (WGS) entry which is preliminary data.</text>
</comment>
<dbReference type="EMBL" id="JADBEM010000001">
    <property type="protein sequence ID" value="MBE1605072.1"/>
    <property type="molecule type" value="Genomic_DNA"/>
</dbReference>
<dbReference type="InterPro" id="IPR003594">
    <property type="entry name" value="HATPase_dom"/>
</dbReference>
<keyword evidence="5" id="KW-0472">Membrane</keyword>
<dbReference type="GO" id="GO:0000155">
    <property type="term" value="F:phosphorelay sensor kinase activity"/>
    <property type="evidence" value="ECO:0007669"/>
    <property type="project" value="InterPro"/>
</dbReference>
<dbReference type="RefSeq" id="WP_202896237.1">
    <property type="nucleotide sequence ID" value="NZ_BAABJL010000030.1"/>
</dbReference>
<reference evidence="7" key="1">
    <citation type="submission" date="2020-10" db="EMBL/GenBank/DDBJ databases">
        <title>Sequencing the genomes of 1000 actinobacteria strains.</title>
        <authorList>
            <person name="Klenk H.-P."/>
        </authorList>
    </citation>
    <scope>NUCLEOTIDE SEQUENCE</scope>
    <source>
        <strain evidence="7">DSM 45354</strain>
    </source>
</reference>
<feature type="transmembrane region" description="Helical" evidence="5">
    <location>
        <begin position="174"/>
        <end position="197"/>
    </location>
</feature>
<proteinExistence type="predicted"/>
<dbReference type="InterPro" id="IPR011712">
    <property type="entry name" value="Sig_transdc_His_kin_sub3_dim/P"/>
</dbReference>
<dbReference type="GO" id="GO:0046983">
    <property type="term" value="F:protein dimerization activity"/>
    <property type="evidence" value="ECO:0007669"/>
    <property type="project" value="InterPro"/>
</dbReference>
<evidence type="ECO:0000313" key="8">
    <source>
        <dbReference type="Proteomes" id="UP000638648"/>
    </source>
</evidence>
<dbReference type="SUPFAM" id="SSF55874">
    <property type="entry name" value="ATPase domain of HSP90 chaperone/DNA topoisomerase II/histidine kinase"/>
    <property type="match status" value="1"/>
</dbReference>
<evidence type="ECO:0000256" key="1">
    <source>
        <dbReference type="ARBA" id="ARBA00022679"/>
    </source>
</evidence>
<keyword evidence="1" id="KW-0808">Transferase</keyword>
<feature type="compositionally biased region" description="Low complexity" evidence="4">
    <location>
        <begin position="1"/>
        <end position="16"/>
    </location>
</feature>
<dbReference type="CDD" id="cd16917">
    <property type="entry name" value="HATPase_UhpB-NarQ-NarX-like"/>
    <property type="match status" value="1"/>
</dbReference>
<feature type="domain" description="Histidine kinase" evidence="6">
    <location>
        <begin position="355"/>
        <end position="453"/>
    </location>
</feature>
<dbReference type="InterPro" id="IPR017205">
    <property type="entry name" value="Sig_transdc_His_kinase_ChrS"/>
</dbReference>
<dbReference type="InterPro" id="IPR036890">
    <property type="entry name" value="HATPase_C_sf"/>
</dbReference>
<dbReference type="SMART" id="SM00387">
    <property type="entry name" value="HATPase_c"/>
    <property type="match status" value="1"/>
</dbReference>
<dbReference type="InterPro" id="IPR050482">
    <property type="entry name" value="Sensor_HK_TwoCompSys"/>
</dbReference>
<dbReference type="PANTHER" id="PTHR24421">
    <property type="entry name" value="NITRATE/NITRITE SENSOR PROTEIN NARX-RELATED"/>
    <property type="match status" value="1"/>
</dbReference>
<evidence type="ECO:0000256" key="5">
    <source>
        <dbReference type="SAM" id="Phobius"/>
    </source>
</evidence>
<keyword evidence="2 7" id="KW-0418">Kinase</keyword>
<keyword evidence="5" id="KW-1133">Transmembrane helix</keyword>
<name>A0A927R720_9ACTN</name>
<dbReference type="PIRSF" id="PIRSF037434">
    <property type="entry name" value="STHK_ChrS"/>
    <property type="match status" value="1"/>
</dbReference>
<dbReference type="PROSITE" id="PS50109">
    <property type="entry name" value="HIS_KIN"/>
    <property type="match status" value="1"/>
</dbReference>
<feature type="transmembrane region" description="Helical" evidence="5">
    <location>
        <begin position="146"/>
        <end position="167"/>
    </location>
</feature>
<keyword evidence="3" id="KW-0902">Two-component regulatory system</keyword>
<feature type="region of interest" description="Disordered" evidence="4">
    <location>
        <begin position="1"/>
        <end position="30"/>
    </location>
</feature>
<dbReference type="GO" id="GO:0016020">
    <property type="term" value="C:membrane"/>
    <property type="evidence" value="ECO:0007669"/>
    <property type="project" value="InterPro"/>
</dbReference>
<feature type="transmembrane region" description="Helical" evidence="5">
    <location>
        <begin position="49"/>
        <end position="68"/>
    </location>
</feature>
<feature type="transmembrane region" description="Helical" evidence="5">
    <location>
        <begin position="74"/>
        <end position="95"/>
    </location>
</feature>
<feature type="transmembrane region" description="Helical" evidence="5">
    <location>
        <begin position="107"/>
        <end position="134"/>
    </location>
</feature>